<feature type="non-terminal residue" evidence="1">
    <location>
        <position position="83"/>
    </location>
</feature>
<dbReference type="Proteomes" id="UP000789366">
    <property type="component" value="Unassembled WGS sequence"/>
</dbReference>
<name>A0ACA9NHG9_9GLOM</name>
<protein>
    <submittedName>
        <fullName evidence="1">3721_t:CDS:1</fullName>
    </submittedName>
</protein>
<gene>
    <name evidence="1" type="ORF">SPELUC_LOCUS8947</name>
</gene>
<sequence length="83" mass="9760">MYKWHYQNYVDKKETPSQDCPNWTLSSDALNQLSISEPKFDTDYSTGEEDPREEKKKVKCKQSKKEAGVRKDSKRKEANVDNE</sequence>
<comment type="caution">
    <text evidence="1">The sequence shown here is derived from an EMBL/GenBank/DDBJ whole genome shotgun (WGS) entry which is preliminary data.</text>
</comment>
<evidence type="ECO:0000313" key="2">
    <source>
        <dbReference type="Proteomes" id="UP000789366"/>
    </source>
</evidence>
<proteinExistence type="predicted"/>
<reference evidence="1" key="1">
    <citation type="submission" date="2021-06" db="EMBL/GenBank/DDBJ databases">
        <authorList>
            <person name="Kallberg Y."/>
            <person name="Tangrot J."/>
            <person name="Rosling A."/>
        </authorList>
    </citation>
    <scope>NUCLEOTIDE SEQUENCE</scope>
    <source>
        <strain evidence="1">28 12/20/2015</strain>
    </source>
</reference>
<evidence type="ECO:0000313" key="1">
    <source>
        <dbReference type="EMBL" id="CAG8651912.1"/>
    </source>
</evidence>
<accession>A0ACA9NHG9</accession>
<keyword evidence="2" id="KW-1185">Reference proteome</keyword>
<organism evidence="1 2">
    <name type="scientific">Cetraspora pellucida</name>
    <dbReference type="NCBI Taxonomy" id="1433469"/>
    <lineage>
        <taxon>Eukaryota</taxon>
        <taxon>Fungi</taxon>
        <taxon>Fungi incertae sedis</taxon>
        <taxon>Mucoromycota</taxon>
        <taxon>Glomeromycotina</taxon>
        <taxon>Glomeromycetes</taxon>
        <taxon>Diversisporales</taxon>
        <taxon>Gigasporaceae</taxon>
        <taxon>Cetraspora</taxon>
    </lineage>
</organism>
<dbReference type="EMBL" id="CAJVPW010014187">
    <property type="protein sequence ID" value="CAG8651912.1"/>
    <property type="molecule type" value="Genomic_DNA"/>
</dbReference>